<dbReference type="CDD" id="cd16914">
    <property type="entry name" value="EcfT"/>
    <property type="match status" value="1"/>
</dbReference>
<comment type="subcellular location">
    <subcellularLocation>
        <location evidence="1">Membrane</location>
        <topology evidence="1">Multi-pass membrane protein</topology>
    </subcellularLocation>
</comment>
<sequence>MRRRTRKTLAEDIDVRTKVAMLVVLIATGAIVKDYVLGSVLFAVVVLLSFAIGRGRMAASFSFAYLFLMGIFWVTTMLPPNAAGALGSFALACRTCMPICLFAAVFATTTKIGDLTAALYGMRLPKAVVVPLVIAVRFFPTLKEESSAVADAMRVRGLALSLKNLVSKPALMFESAVVPVMLRCAKIADELAAAAVARGIDRPGRKTSYNAPRFGWVDFLPLSILAACCLLLVVAKANQGIGGLL</sequence>
<evidence type="ECO:0000256" key="3">
    <source>
        <dbReference type="ARBA" id="ARBA00022989"/>
    </source>
</evidence>
<evidence type="ECO:0000313" key="7">
    <source>
        <dbReference type="Proteomes" id="UP000312594"/>
    </source>
</evidence>
<feature type="transmembrane region" description="Helical" evidence="5">
    <location>
        <begin position="58"/>
        <end position="78"/>
    </location>
</feature>
<evidence type="ECO:0000256" key="2">
    <source>
        <dbReference type="ARBA" id="ARBA00022692"/>
    </source>
</evidence>
<organism evidence="6 7">
    <name type="scientific">Eggerthella lenta</name>
    <name type="common">Eubacterium lentum</name>
    <dbReference type="NCBI Taxonomy" id="84112"/>
    <lineage>
        <taxon>Bacteria</taxon>
        <taxon>Bacillati</taxon>
        <taxon>Actinomycetota</taxon>
        <taxon>Coriobacteriia</taxon>
        <taxon>Eggerthellales</taxon>
        <taxon>Eggerthellaceae</taxon>
        <taxon>Eggerthella</taxon>
    </lineage>
</organism>
<reference evidence="6 7" key="1">
    <citation type="journal article" date="2005" name="Appl. Environ. Microbiol.">
        <title>Intestinal bacterial communities that produce active estrogen-like compounds enterodiol and enterolactone in humans.</title>
        <authorList>
            <person name="Clavel T."/>
            <person name="Henderson G."/>
            <person name="Alpert C.A."/>
            <person name="Philippe C."/>
            <person name="Rigottier-Gois L."/>
            <person name="Dore J."/>
            <person name="Blaut M."/>
        </authorList>
    </citation>
    <scope>NUCLEOTIDE SEQUENCE [LARGE SCALE GENOMIC DNA]</scope>
    <source>
        <strain evidence="6 7">SECO-MT75m2</strain>
    </source>
</reference>
<evidence type="ECO:0000256" key="4">
    <source>
        <dbReference type="ARBA" id="ARBA00023136"/>
    </source>
</evidence>
<dbReference type="PANTHER" id="PTHR33514:SF13">
    <property type="entry name" value="PROTEIN ABCI12, CHLOROPLASTIC"/>
    <property type="match status" value="1"/>
</dbReference>
<keyword evidence="4 5" id="KW-0472">Membrane</keyword>
<proteinExistence type="predicted"/>
<feature type="transmembrane region" description="Helical" evidence="5">
    <location>
        <begin position="214"/>
        <end position="235"/>
    </location>
</feature>
<comment type="caution">
    <text evidence="6">The sequence shown here is derived from an EMBL/GenBank/DDBJ whole genome shotgun (WGS) entry which is preliminary data.</text>
</comment>
<keyword evidence="2 5" id="KW-0812">Transmembrane</keyword>
<feature type="transmembrane region" description="Helical" evidence="5">
    <location>
        <begin position="21"/>
        <end position="52"/>
    </location>
</feature>
<gene>
    <name evidence="6" type="ORF">FIC87_03135</name>
</gene>
<feature type="transmembrane region" description="Helical" evidence="5">
    <location>
        <begin position="85"/>
        <end position="106"/>
    </location>
</feature>
<dbReference type="GO" id="GO:0005886">
    <property type="term" value="C:plasma membrane"/>
    <property type="evidence" value="ECO:0007669"/>
    <property type="project" value="UniProtKB-ARBA"/>
</dbReference>
<name>A0A5C5C7A2_EGGLN</name>
<dbReference type="EMBL" id="VEVP01000004">
    <property type="protein sequence ID" value="TNU94868.1"/>
    <property type="molecule type" value="Genomic_DNA"/>
</dbReference>
<dbReference type="Proteomes" id="UP000312594">
    <property type="component" value="Unassembled WGS sequence"/>
</dbReference>
<dbReference type="PANTHER" id="PTHR33514">
    <property type="entry name" value="PROTEIN ABCI12, CHLOROPLASTIC"/>
    <property type="match status" value="1"/>
</dbReference>
<keyword evidence="3 5" id="KW-1133">Transmembrane helix</keyword>
<protein>
    <submittedName>
        <fullName evidence="6">Energy-coupling factor transporter transmembrane protein EcfT</fullName>
    </submittedName>
</protein>
<dbReference type="Pfam" id="PF02361">
    <property type="entry name" value="CbiQ"/>
    <property type="match status" value="1"/>
</dbReference>
<accession>A0A5C5C7A2</accession>
<evidence type="ECO:0000256" key="5">
    <source>
        <dbReference type="SAM" id="Phobius"/>
    </source>
</evidence>
<evidence type="ECO:0000313" key="6">
    <source>
        <dbReference type="EMBL" id="TNU94868.1"/>
    </source>
</evidence>
<evidence type="ECO:0000256" key="1">
    <source>
        <dbReference type="ARBA" id="ARBA00004141"/>
    </source>
</evidence>
<dbReference type="InterPro" id="IPR003339">
    <property type="entry name" value="ABC/ECF_trnsptr_transmembrane"/>
</dbReference>
<dbReference type="AlphaFoldDB" id="A0A5C5C7A2"/>